<dbReference type="EMBL" id="JADIMY010000037">
    <property type="protein sequence ID" value="MBO8427278.1"/>
    <property type="molecule type" value="Genomic_DNA"/>
</dbReference>
<evidence type="ECO:0000313" key="3">
    <source>
        <dbReference type="EMBL" id="MBO8427278.1"/>
    </source>
</evidence>
<comment type="caution">
    <text evidence="3">The sequence shown here is derived from an EMBL/GenBank/DDBJ whole genome shotgun (WGS) entry which is preliminary data.</text>
</comment>
<evidence type="ECO:0000259" key="2">
    <source>
        <dbReference type="Pfam" id="PF13635"/>
    </source>
</evidence>
<feature type="domain" description="DUF4143" evidence="2">
    <location>
        <begin position="217"/>
        <end position="383"/>
    </location>
</feature>
<evidence type="ECO:0000313" key="4">
    <source>
        <dbReference type="Proteomes" id="UP000823613"/>
    </source>
</evidence>
<dbReference type="Gene3D" id="3.40.50.300">
    <property type="entry name" value="P-loop containing nucleotide triphosphate hydrolases"/>
    <property type="match status" value="1"/>
</dbReference>
<accession>A0A9D9DGV5</accession>
<dbReference type="InterPro" id="IPR041682">
    <property type="entry name" value="AAA_14"/>
</dbReference>
<dbReference type="Pfam" id="PF13635">
    <property type="entry name" value="DUF4143"/>
    <property type="match status" value="1"/>
</dbReference>
<protein>
    <submittedName>
        <fullName evidence="3">ATP-binding protein</fullName>
    </submittedName>
</protein>
<dbReference type="InterPro" id="IPR027417">
    <property type="entry name" value="P-loop_NTPase"/>
</dbReference>
<evidence type="ECO:0000259" key="1">
    <source>
        <dbReference type="Pfam" id="PF13173"/>
    </source>
</evidence>
<dbReference type="InterPro" id="IPR025420">
    <property type="entry name" value="DUF4143"/>
</dbReference>
<sequence length="442" mass="52076">MFKRDLYLNRLIESQNNKLIKVITGIRRCGKSFLLNNIFYDYLIKDRKIDPKYIIRFAFDNESDIMKLDSYFPKKATTKKVRGQDLVDSRKFLSFIEEQIKEDGFYYLLLDEIQNLENFVRVLNSFLYRDNFDVYVTGSNSRFLSSEVDTEFGGRGYRIHLLPLSFNEYCSFTSSDKRDALNEYIRYGGIPLVQLQPNDTSKVNQAISIVKETYFKDLELRHPTADKNNLEETLRVIASMISTPINPTRIENTFKSKYRLNIVNDSIKEYIKWFEEAYLLNKVLRFDIKGRGYIGTPYKIYFEDIGIRNAILNFRDIDETDLIENIVYNELRYRGFNVDVGTIKFSTKSDKLDKNNKQIYIKNDAEVDFIASKGSKIYYIQVALEINNEEKKEQEYRPLRNINNSFKKVIIVKNDSKAFYTSEGFLRINLLDFLADINSLDL</sequence>
<dbReference type="AlphaFoldDB" id="A0A9D9DGV5"/>
<reference evidence="3" key="1">
    <citation type="submission" date="2020-10" db="EMBL/GenBank/DDBJ databases">
        <authorList>
            <person name="Gilroy R."/>
        </authorList>
    </citation>
    <scope>NUCLEOTIDE SEQUENCE</scope>
    <source>
        <strain evidence="3">11159</strain>
    </source>
</reference>
<dbReference type="PANTHER" id="PTHR33295">
    <property type="entry name" value="ATPASE"/>
    <property type="match status" value="1"/>
</dbReference>
<organism evidence="3 4">
    <name type="scientific">Candidatus Onthovivens merdipullorum</name>
    <dbReference type="NCBI Taxonomy" id="2840889"/>
    <lineage>
        <taxon>Bacteria</taxon>
        <taxon>Bacillati</taxon>
        <taxon>Bacillota</taxon>
        <taxon>Bacilli</taxon>
        <taxon>Bacillales</taxon>
        <taxon>Candidatus Onthovivens</taxon>
    </lineage>
</organism>
<dbReference type="Proteomes" id="UP000823613">
    <property type="component" value="Unassembled WGS sequence"/>
</dbReference>
<dbReference type="PANTHER" id="PTHR33295:SF18">
    <property type="entry name" value="AAA+ ATPASE DOMAIN-CONTAINING PROTEIN"/>
    <property type="match status" value="1"/>
</dbReference>
<keyword evidence="3" id="KW-0547">Nucleotide-binding</keyword>
<keyword evidence="3" id="KW-0067">ATP-binding</keyword>
<gene>
    <name evidence="3" type="ORF">IAC58_01800</name>
</gene>
<dbReference type="SUPFAM" id="SSF52540">
    <property type="entry name" value="P-loop containing nucleoside triphosphate hydrolases"/>
    <property type="match status" value="1"/>
</dbReference>
<dbReference type="Pfam" id="PF13173">
    <property type="entry name" value="AAA_14"/>
    <property type="match status" value="1"/>
</dbReference>
<reference evidence="3" key="2">
    <citation type="journal article" date="2021" name="PeerJ">
        <title>Extensive microbial diversity within the chicken gut microbiome revealed by metagenomics and culture.</title>
        <authorList>
            <person name="Gilroy R."/>
            <person name="Ravi A."/>
            <person name="Getino M."/>
            <person name="Pursley I."/>
            <person name="Horton D.L."/>
            <person name="Alikhan N.F."/>
            <person name="Baker D."/>
            <person name="Gharbi K."/>
            <person name="Hall N."/>
            <person name="Watson M."/>
            <person name="Adriaenssens E.M."/>
            <person name="Foster-Nyarko E."/>
            <person name="Jarju S."/>
            <person name="Secka A."/>
            <person name="Antonio M."/>
            <person name="Oren A."/>
            <person name="Chaudhuri R.R."/>
            <person name="La Ragione R."/>
            <person name="Hildebrand F."/>
            <person name="Pallen M.J."/>
        </authorList>
    </citation>
    <scope>NUCLEOTIDE SEQUENCE</scope>
    <source>
        <strain evidence="3">11159</strain>
    </source>
</reference>
<name>A0A9D9DGV5_9BACL</name>
<proteinExistence type="predicted"/>
<feature type="domain" description="AAA" evidence="1">
    <location>
        <begin position="19"/>
        <end position="170"/>
    </location>
</feature>
<dbReference type="GO" id="GO:0005524">
    <property type="term" value="F:ATP binding"/>
    <property type="evidence" value="ECO:0007669"/>
    <property type="project" value="UniProtKB-KW"/>
</dbReference>